<dbReference type="OrthoDB" id="2094222at2759"/>
<evidence type="ECO:0000313" key="2">
    <source>
        <dbReference type="Proteomes" id="UP000007264"/>
    </source>
</evidence>
<gene>
    <name evidence="1" type="ORF">COCSUDRAFT_58584</name>
</gene>
<organism evidence="1 2">
    <name type="scientific">Coccomyxa subellipsoidea (strain C-169)</name>
    <name type="common">Green microalga</name>
    <dbReference type="NCBI Taxonomy" id="574566"/>
    <lineage>
        <taxon>Eukaryota</taxon>
        <taxon>Viridiplantae</taxon>
        <taxon>Chlorophyta</taxon>
        <taxon>core chlorophytes</taxon>
        <taxon>Trebouxiophyceae</taxon>
        <taxon>Trebouxiophyceae incertae sedis</taxon>
        <taxon>Coccomyxaceae</taxon>
        <taxon>Coccomyxa</taxon>
        <taxon>Coccomyxa subellipsoidea</taxon>
    </lineage>
</organism>
<dbReference type="GeneID" id="17037227"/>
<name>I0YLL8_COCSC</name>
<dbReference type="RefSeq" id="XP_005643831.1">
    <property type="nucleotide sequence ID" value="XM_005643774.1"/>
</dbReference>
<dbReference type="Proteomes" id="UP000007264">
    <property type="component" value="Unassembled WGS sequence"/>
</dbReference>
<evidence type="ECO:0000313" key="1">
    <source>
        <dbReference type="EMBL" id="EIE19287.1"/>
    </source>
</evidence>
<reference evidence="1 2" key="1">
    <citation type="journal article" date="2012" name="Genome Biol.">
        <title>The genome of the polar eukaryotic microalga coccomyxa subellipsoidea reveals traits of cold adaptation.</title>
        <authorList>
            <person name="Blanc G."/>
            <person name="Agarkova I."/>
            <person name="Grimwood J."/>
            <person name="Kuo A."/>
            <person name="Brueggeman A."/>
            <person name="Dunigan D."/>
            <person name="Gurnon J."/>
            <person name="Ladunga I."/>
            <person name="Lindquist E."/>
            <person name="Lucas S."/>
            <person name="Pangilinan J."/>
            <person name="Proschold T."/>
            <person name="Salamov A."/>
            <person name="Schmutz J."/>
            <person name="Weeks D."/>
            <person name="Yamada T."/>
            <person name="Claverie J.M."/>
            <person name="Grigoriev I."/>
            <person name="Van Etten J."/>
            <person name="Lomsadze A."/>
            <person name="Borodovsky M."/>
        </authorList>
    </citation>
    <scope>NUCLEOTIDE SEQUENCE [LARGE SCALE GENOMIC DNA]</scope>
    <source>
        <strain evidence="1 2">C-169</strain>
    </source>
</reference>
<comment type="caution">
    <text evidence="1">The sequence shown here is derived from an EMBL/GenBank/DDBJ whole genome shotgun (WGS) entry which is preliminary data.</text>
</comment>
<keyword evidence="2" id="KW-1185">Reference proteome</keyword>
<dbReference type="AlphaFoldDB" id="I0YLL8"/>
<dbReference type="eggNOG" id="ENOG502S70T">
    <property type="taxonomic scope" value="Eukaryota"/>
</dbReference>
<dbReference type="EMBL" id="AGSI01000019">
    <property type="protein sequence ID" value="EIE19287.1"/>
    <property type="molecule type" value="Genomic_DNA"/>
</dbReference>
<accession>I0YLL8</accession>
<proteinExistence type="predicted"/>
<protein>
    <submittedName>
        <fullName evidence="1">Uncharacterized protein</fullName>
    </submittedName>
</protein>
<dbReference type="KEGG" id="csl:COCSUDRAFT_58584"/>
<sequence length="310" mass="33139">MAGLPQDYQDLSASQKRDALWASIQSSTYPSGAALPAQGPGAAAELQLLWPPYLWATFLHSSDALPRGRVKLIHTFGSVCKVSLKINPASRQAFGGPPGYSGIFKSGGAGLLRLSPAKQNFGSFQPGAGLKILISGRPSVNFLIMPTLDGQGNDFNAFRHPYTNVLAPPQDARLRVVAASFAVAVPTLSANAAHRPEDARHLPMLEAAQVQADGTEVPIADVRAPYQIILQPTPEITAAYHVVMQEDMRLSLAQIAAGSLLFEVQVRESATAELESIGSIVMESEFLASGFGDEVLFFQHMRHRVLGGAQ</sequence>